<reference evidence="6" key="1">
    <citation type="submission" date="2019-02" db="EMBL/GenBank/DDBJ databases">
        <authorList>
            <person name="Gruber-Vodicka R. H."/>
            <person name="Seah K. B. B."/>
        </authorList>
    </citation>
    <scope>NUCLEOTIDE SEQUENCE</scope>
    <source>
        <strain evidence="6">BECK_BZ123</strain>
    </source>
</reference>
<evidence type="ECO:0000313" key="6">
    <source>
        <dbReference type="EMBL" id="VFK39911.1"/>
    </source>
</evidence>
<dbReference type="GO" id="GO:0005886">
    <property type="term" value="C:plasma membrane"/>
    <property type="evidence" value="ECO:0007669"/>
    <property type="project" value="InterPro"/>
</dbReference>
<proteinExistence type="predicted"/>
<evidence type="ECO:0000256" key="4">
    <source>
        <dbReference type="ARBA" id="ARBA00023136"/>
    </source>
</evidence>
<dbReference type="InterPro" id="IPR007452">
    <property type="entry name" value="TamB_C"/>
</dbReference>
<name>A0A450YED1_9GAMM</name>
<protein>
    <submittedName>
        <fullName evidence="6">Translocation and assembly module TamB</fullName>
    </submittedName>
</protein>
<evidence type="ECO:0000256" key="1">
    <source>
        <dbReference type="ARBA" id="ARBA00004167"/>
    </source>
</evidence>
<evidence type="ECO:0000256" key="2">
    <source>
        <dbReference type="ARBA" id="ARBA00022692"/>
    </source>
</evidence>
<dbReference type="GO" id="GO:0097347">
    <property type="term" value="C:TAM protein secretion complex"/>
    <property type="evidence" value="ECO:0007669"/>
    <property type="project" value="TreeGrafter"/>
</dbReference>
<dbReference type="PANTHER" id="PTHR36985:SF1">
    <property type="entry name" value="TRANSLOCATION AND ASSEMBLY MODULE SUBUNIT TAMB"/>
    <property type="match status" value="1"/>
</dbReference>
<accession>A0A450YED1</accession>
<gene>
    <name evidence="6" type="ORF">BECKTC1821D_GA0114238_100744</name>
</gene>
<feature type="domain" description="Translocation and assembly module TamB C-terminal" evidence="5">
    <location>
        <begin position="810"/>
        <end position="1147"/>
    </location>
</feature>
<keyword evidence="2" id="KW-0812">Transmembrane</keyword>
<dbReference type="PANTHER" id="PTHR36985">
    <property type="entry name" value="TRANSLOCATION AND ASSEMBLY MODULE SUBUNIT TAMB"/>
    <property type="match status" value="1"/>
</dbReference>
<keyword evidence="3" id="KW-1133">Transmembrane helix</keyword>
<dbReference type="GO" id="GO:0009306">
    <property type="term" value="P:protein secretion"/>
    <property type="evidence" value="ECO:0007669"/>
    <property type="project" value="InterPro"/>
</dbReference>
<comment type="subcellular location">
    <subcellularLocation>
        <location evidence="1">Membrane</location>
        <topology evidence="1">Single-pass membrane protein</topology>
    </subcellularLocation>
</comment>
<evidence type="ECO:0000256" key="3">
    <source>
        <dbReference type="ARBA" id="ARBA00022989"/>
    </source>
</evidence>
<keyword evidence="4" id="KW-0472">Membrane</keyword>
<evidence type="ECO:0000259" key="5">
    <source>
        <dbReference type="Pfam" id="PF04357"/>
    </source>
</evidence>
<dbReference type="AlphaFoldDB" id="A0A450YED1"/>
<dbReference type="EMBL" id="CAADFS010000007">
    <property type="protein sequence ID" value="VFK39911.1"/>
    <property type="molecule type" value="Genomic_DNA"/>
</dbReference>
<dbReference type="Pfam" id="PF04357">
    <property type="entry name" value="TamB"/>
    <property type="match status" value="1"/>
</dbReference>
<organism evidence="6">
    <name type="scientific">Candidatus Kentrum sp. TC</name>
    <dbReference type="NCBI Taxonomy" id="2126339"/>
    <lineage>
        <taxon>Bacteria</taxon>
        <taxon>Pseudomonadati</taxon>
        <taxon>Pseudomonadota</taxon>
        <taxon>Gammaproteobacteria</taxon>
        <taxon>Candidatus Kentrum</taxon>
    </lineage>
</organism>
<sequence>MAPLENTRYMTKPRRLVFLLSIPLVVTILAGGGLVATEFGARWFLQHALPGISAMTSGDRIRIGNVEGTLLSPLTLSEIAHHPADFSEPTTIANMVLEWRPRALFSGLLHISRLRLEGIRYAISDGNNDQGIARESAPPSRSPLPLALRLDRMEIVDLQVARGADHYHAQRIAAGPITFAGGAKPILIQRLEVASEVGKLSVAMEIDPVAPFAYKVSGNGRATFPDGTVFVGEGGLHGDASGAIVEEFSAKVREGRISGRGSLDWSRGLSWDLVLSARELDPNIHRLLWRPESKDDWAGSLNLELRGRGHADDHGPDVTVEIERFDGVLRGYSVAASGGLGLVGRRIELRDLKLRGGDNRLRIHGAAPLPKGLLQEVGAASGNADPTLDLVFEIDAPMLDVFWPGLGGQLRGRGRFDGPLSKPKLHLRMTGEKLAYREYGISALQAELALDSTTSASSRATIEAKNVVLANHEFPRLRVRGEGYQALDKITLGIDFLCQSGAGVEAFLCAETPGRPVSRDGHLMVRLHGGLKDGVWSGNLESADIQSGSSEDWKLVAPIPLMFGGNAMQVGRVSATGSKGAFRKATGSQGRACWQRREARICAGGGWSRDLGFDIEGDMAGLSWRIFRPWLPDALEVRGVIGANFDIHGLPDTEEFDAHLKVMPEPGVLRYRAPDREPLETTFRDARLMASYARGGLDVDVGIGIAEKGTIKGKLRVGAASAEYPLQGMLQARLPDSGPLAAFVPQAGELKGALAFDFTVGGTARVPALHGRASLTEGAMDLLAPGVELQDISLVVEGRRKQPLKITGAATSGPGRITFAGEVRHPLDASRRIELSVRGDAFQALRLPEAELLFSPDLRIVSDREETVIDGKISIPEATVKIDALSDTGITVSEDEVILGKDPEPTEGAPGHAVRAQVEVILGDRVSFHGFGLDAKLTGSVIIDNLPGQSPTGTGMVVMEDGRYRAYGQTLTIERGRLAFSGPVDNPALEIHAMRKVADADVEVGVAIAGTLKRPSVNLRANPAMPETEVLAYLLTGSPLSDASHTDRMALIGMALDLTASQTQPLTKQLGDRIGLDTVKVRNEGNTLKESSLLLGKRLTSKLYVGYVQGIFENTRTFEAEYRITDALSIKARSSDEQRSAEFIYSIECN</sequence>